<organism evidence="3 4">
    <name type="scientific">Anaerotignum lactatifermentans DSM 14214</name>
    <dbReference type="NCBI Taxonomy" id="1121323"/>
    <lineage>
        <taxon>Bacteria</taxon>
        <taxon>Bacillati</taxon>
        <taxon>Bacillota</taxon>
        <taxon>Clostridia</taxon>
        <taxon>Lachnospirales</taxon>
        <taxon>Anaerotignaceae</taxon>
        <taxon>Anaerotignum</taxon>
    </lineage>
</organism>
<dbReference type="InterPro" id="IPR025377">
    <property type="entry name" value="DUF4367"/>
</dbReference>
<dbReference type="Pfam" id="PF14285">
    <property type="entry name" value="DUF4367"/>
    <property type="match status" value="1"/>
</dbReference>
<name>A0A1M6SHP8_9FIRM</name>
<accession>A0A1M6SHP8</accession>
<dbReference type="OrthoDB" id="1843879at2"/>
<feature type="domain" description="DUF4367" evidence="2">
    <location>
        <begin position="111"/>
        <end position="217"/>
    </location>
</feature>
<keyword evidence="1" id="KW-0472">Membrane</keyword>
<evidence type="ECO:0000313" key="4">
    <source>
        <dbReference type="Proteomes" id="UP000183975"/>
    </source>
</evidence>
<evidence type="ECO:0000313" key="3">
    <source>
        <dbReference type="EMBL" id="SHK44127.1"/>
    </source>
</evidence>
<sequence>MITDEMLKQAAKEAGNIIADSLLPQEEYSHVFSEVFENNMENVLQKAKRKKRNRVFRQAACWFAIFVVASSSFLMFNTEARATFLYWLKGQYKGYMEYRYTGDGSAQQKAYVLTYIPEGYYEKETSQTEGMNITIYQNDMGNQIAFMSSSGTDAISLFVTDENAQEVMVGERKGDYYEAEAKDDNSVIVWYSEDRTTIFSISAALSKEEMVKAAESVEEK</sequence>
<dbReference type="AlphaFoldDB" id="A0A1M6SHP8"/>
<evidence type="ECO:0000259" key="2">
    <source>
        <dbReference type="Pfam" id="PF14285"/>
    </source>
</evidence>
<dbReference type="Proteomes" id="UP000183975">
    <property type="component" value="Unassembled WGS sequence"/>
</dbReference>
<keyword evidence="1" id="KW-1133">Transmembrane helix</keyword>
<protein>
    <recommendedName>
        <fullName evidence="2">DUF4367 domain-containing protein</fullName>
    </recommendedName>
</protein>
<reference evidence="3 4" key="1">
    <citation type="submission" date="2016-11" db="EMBL/GenBank/DDBJ databases">
        <authorList>
            <person name="Jaros S."/>
            <person name="Januszkiewicz K."/>
            <person name="Wedrychowicz H."/>
        </authorList>
    </citation>
    <scope>NUCLEOTIDE SEQUENCE [LARGE SCALE GENOMIC DNA]</scope>
    <source>
        <strain evidence="3 4">DSM 14214</strain>
    </source>
</reference>
<dbReference type="EMBL" id="FRAH01000027">
    <property type="protein sequence ID" value="SHK44127.1"/>
    <property type="molecule type" value="Genomic_DNA"/>
</dbReference>
<evidence type="ECO:0000256" key="1">
    <source>
        <dbReference type="SAM" id="Phobius"/>
    </source>
</evidence>
<proteinExistence type="predicted"/>
<keyword evidence="4" id="KW-1185">Reference proteome</keyword>
<keyword evidence="1" id="KW-0812">Transmembrane</keyword>
<feature type="transmembrane region" description="Helical" evidence="1">
    <location>
        <begin position="55"/>
        <end position="76"/>
    </location>
</feature>
<gene>
    <name evidence="3" type="ORF">SAMN02745138_01729</name>
</gene>
<dbReference type="RefSeq" id="WP_072850921.1">
    <property type="nucleotide sequence ID" value="NZ_FRAH01000027.1"/>
</dbReference>